<evidence type="ECO:0000256" key="1">
    <source>
        <dbReference type="SAM" id="MobiDB-lite"/>
    </source>
</evidence>
<accession>A0AA39QQX5</accession>
<gene>
    <name evidence="2" type="ORF">JMJ35_010036</name>
</gene>
<name>A0AA39QQX5_9LECA</name>
<organism evidence="2 3">
    <name type="scientific">Cladonia borealis</name>
    <dbReference type="NCBI Taxonomy" id="184061"/>
    <lineage>
        <taxon>Eukaryota</taxon>
        <taxon>Fungi</taxon>
        <taxon>Dikarya</taxon>
        <taxon>Ascomycota</taxon>
        <taxon>Pezizomycotina</taxon>
        <taxon>Lecanoromycetes</taxon>
        <taxon>OSLEUM clade</taxon>
        <taxon>Lecanoromycetidae</taxon>
        <taxon>Lecanorales</taxon>
        <taxon>Lecanorineae</taxon>
        <taxon>Cladoniaceae</taxon>
        <taxon>Cladonia</taxon>
    </lineage>
</organism>
<feature type="region of interest" description="Disordered" evidence="1">
    <location>
        <begin position="44"/>
        <end position="63"/>
    </location>
</feature>
<feature type="region of interest" description="Disordered" evidence="1">
    <location>
        <begin position="68"/>
        <end position="122"/>
    </location>
</feature>
<reference evidence="2" key="1">
    <citation type="submission" date="2023-03" db="EMBL/GenBank/DDBJ databases">
        <title>Complete genome of Cladonia borealis.</title>
        <authorList>
            <person name="Park H."/>
        </authorList>
    </citation>
    <scope>NUCLEOTIDE SEQUENCE</scope>
    <source>
        <strain evidence="2">ANT050790</strain>
    </source>
</reference>
<proteinExistence type="predicted"/>
<dbReference type="AlphaFoldDB" id="A0AA39QQX5"/>
<sequence length="122" mass="14153">MTPVDLGRNAISKRIKAARIQAGEEIPQCECRKWKAFAGEGIPLDEHEVRSHPETEQEDSQAFRINNARARELEDVREHEVSSQPETELEDSHAFRMNSTRTTELEDVRQSDRLRKRRKLDG</sequence>
<protein>
    <submittedName>
        <fullName evidence="2">Uncharacterized protein</fullName>
    </submittedName>
</protein>
<dbReference type="Proteomes" id="UP001166286">
    <property type="component" value="Unassembled WGS sequence"/>
</dbReference>
<evidence type="ECO:0000313" key="3">
    <source>
        <dbReference type="Proteomes" id="UP001166286"/>
    </source>
</evidence>
<evidence type="ECO:0000313" key="2">
    <source>
        <dbReference type="EMBL" id="KAK0507513.1"/>
    </source>
</evidence>
<feature type="compositionally biased region" description="Basic and acidic residues" evidence="1">
    <location>
        <begin position="69"/>
        <end position="81"/>
    </location>
</feature>
<dbReference type="EMBL" id="JAFEKC020000023">
    <property type="protein sequence ID" value="KAK0507513.1"/>
    <property type="molecule type" value="Genomic_DNA"/>
</dbReference>
<feature type="compositionally biased region" description="Basic and acidic residues" evidence="1">
    <location>
        <begin position="44"/>
        <end position="55"/>
    </location>
</feature>
<feature type="compositionally biased region" description="Basic and acidic residues" evidence="1">
    <location>
        <begin position="103"/>
        <end position="113"/>
    </location>
</feature>
<comment type="caution">
    <text evidence="2">The sequence shown here is derived from an EMBL/GenBank/DDBJ whole genome shotgun (WGS) entry which is preliminary data.</text>
</comment>
<keyword evidence="3" id="KW-1185">Reference proteome</keyword>